<comment type="caution">
    <text evidence="2">The sequence shown here is derived from an EMBL/GenBank/DDBJ whole genome shotgun (WGS) entry which is preliminary data.</text>
</comment>
<organism evidence="2 3">
    <name type="scientific">Cordyceps javanica</name>
    <dbReference type="NCBI Taxonomy" id="43265"/>
    <lineage>
        <taxon>Eukaryota</taxon>
        <taxon>Fungi</taxon>
        <taxon>Dikarya</taxon>
        <taxon>Ascomycota</taxon>
        <taxon>Pezizomycotina</taxon>
        <taxon>Sordariomycetes</taxon>
        <taxon>Hypocreomycetidae</taxon>
        <taxon>Hypocreales</taxon>
        <taxon>Cordycipitaceae</taxon>
        <taxon>Cordyceps</taxon>
    </lineage>
</organism>
<dbReference type="PANTHER" id="PTHR40462:SF1">
    <property type="entry name" value="EXPRESSED PROTEIN"/>
    <property type="match status" value="1"/>
</dbReference>
<gene>
    <name evidence="2" type="ORF">IF1G_09653</name>
</gene>
<dbReference type="EMBL" id="SPUK01000018">
    <property type="protein sequence ID" value="TQV91587.1"/>
    <property type="molecule type" value="Genomic_DNA"/>
</dbReference>
<dbReference type="AlphaFoldDB" id="A0A545UQ44"/>
<proteinExistence type="predicted"/>
<feature type="compositionally biased region" description="Polar residues" evidence="1">
    <location>
        <begin position="11"/>
        <end position="28"/>
    </location>
</feature>
<name>A0A545UQ44_9HYPO</name>
<protein>
    <submittedName>
        <fullName evidence="2">Uncharacterized protein</fullName>
    </submittedName>
</protein>
<feature type="region of interest" description="Disordered" evidence="1">
    <location>
        <begin position="1"/>
        <end position="45"/>
    </location>
</feature>
<sequence>MDGILKKVGGSLNNKDGQSNGLMDTVNNAAGGGPKSEEQEDGLDKAVDFVQEKFLGQGQQSNETAAEQAKDEAISDYIRDKYKDTTGSDFPIKDKEKKYAYWRYGP</sequence>
<dbReference type="PANTHER" id="PTHR40462">
    <property type="entry name" value="CHROMOSOME 1, WHOLE GENOME SHOTGUN SEQUENCE"/>
    <property type="match status" value="1"/>
</dbReference>
<dbReference type="Proteomes" id="UP000315783">
    <property type="component" value="Unassembled WGS sequence"/>
</dbReference>
<keyword evidence="3" id="KW-1185">Reference proteome</keyword>
<evidence type="ECO:0000256" key="1">
    <source>
        <dbReference type="SAM" id="MobiDB-lite"/>
    </source>
</evidence>
<evidence type="ECO:0000313" key="3">
    <source>
        <dbReference type="Proteomes" id="UP000315783"/>
    </source>
</evidence>
<reference evidence="2 3" key="1">
    <citation type="journal article" date="2019" name="Appl. Microbiol. Biotechnol.">
        <title>Genome sequence of Isaria javanica and comparative genome analysis insights into family S53 peptidase evolution in fungal entomopathogens.</title>
        <authorList>
            <person name="Lin R."/>
            <person name="Zhang X."/>
            <person name="Xin B."/>
            <person name="Zou M."/>
            <person name="Gao Y."/>
            <person name="Qin F."/>
            <person name="Hu Q."/>
            <person name="Xie B."/>
            <person name="Cheng X."/>
        </authorList>
    </citation>
    <scope>NUCLEOTIDE SEQUENCE [LARGE SCALE GENOMIC DNA]</scope>
    <source>
        <strain evidence="2 3">IJ1G</strain>
    </source>
</reference>
<accession>A0A545UQ44</accession>
<evidence type="ECO:0000313" key="2">
    <source>
        <dbReference type="EMBL" id="TQV91587.1"/>
    </source>
</evidence>